<accession>A0AB33JZ40</accession>
<keyword evidence="1" id="KW-0472">Membrane</keyword>
<organism evidence="2">
    <name type="scientific">Kitasatospora sp. CMC57</name>
    <dbReference type="NCBI Taxonomy" id="3231513"/>
    <lineage>
        <taxon>Bacteria</taxon>
        <taxon>Bacillati</taxon>
        <taxon>Actinomycetota</taxon>
        <taxon>Actinomycetes</taxon>
        <taxon>Kitasatosporales</taxon>
        <taxon>Streptomycetaceae</taxon>
        <taxon>Kitasatospora</taxon>
    </lineage>
</organism>
<gene>
    <name evidence="2" type="ORF">KCMC57_19600</name>
</gene>
<name>A0AB33JZ40_9ACTN</name>
<sequence length="88" mass="8856">MYGNCGATSGLCFSAAAVMPSGMSGAGIARLLLQVAGAGFGLYTVACLVLLVVGLVARHRRSRQVPPAPEPAVHTVAGATALHRGAPW</sequence>
<dbReference type="AlphaFoldDB" id="A0AB33JZ40"/>
<proteinExistence type="predicted"/>
<feature type="transmembrane region" description="Helical" evidence="1">
    <location>
        <begin position="35"/>
        <end position="57"/>
    </location>
</feature>
<protein>
    <submittedName>
        <fullName evidence="2">Uncharacterized protein</fullName>
    </submittedName>
</protein>
<evidence type="ECO:0000256" key="1">
    <source>
        <dbReference type="SAM" id="Phobius"/>
    </source>
</evidence>
<reference evidence="2" key="1">
    <citation type="submission" date="2024-07" db="EMBL/GenBank/DDBJ databases">
        <title>Complete genome sequences of cellulolytic bacteria, Kitasatospora sp. CMC57 and Streptomyces sp. CMC78, isolated from Japanese agricultural soil.</title>
        <authorList>
            <person name="Hashimoto T."/>
            <person name="Ito M."/>
            <person name="Iwamoto M."/>
            <person name="Fukahori D."/>
            <person name="Shoda T."/>
            <person name="Sakoda M."/>
            <person name="Morohoshi T."/>
            <person name="Mitsuboshi M."/>
            <person name="Nishizawa T."/>
        </authorList>
    </citation>
    <scope>NUCLEOTIDE SEQUENCE</scope>
    <source>
        <strain evidence="2">CMC57</strain>
    </source>
</reference>
<keyword evidence="1" id="KW-1133">Transmembrane helix</keyword>
<evidence type="ECO:0000313" key="2">
    <source>
        <dbReference type="EMBL" id="BFP45592.1"/>
    </source>
</evidence>
<dbReference type="EMBL" id="AP035881">
    <property type="protein sequence ID" value="BFP45592.1"/>
    <property type="molecule type" value="Genomic_DNA"/>
</dbReference>
<keyword evidence="1" id="KW-0812">Transmembrane</keyword>